<dbReference type="PROSITE" id="PS50176">
    <property type="entry name" value="ARM_REPEAT"/>
    <property type="match status" value="1"/>
</dbReference>
<dbReference type="SUPFAM" id="SSF48371">
    <property type="entry name" value="ARM repeat"/>
    <property type="match status" value="2"/>
</dbReference>
<dbReference type="Gramene" id="QL04p014065:mrna">
    <property type="protein sequence ID" value="QL04p014065:mrna"/>
    <property type="gene ID" value="QL04p014065"/>
</dbReference>
<organism evidence="3 4">
    <name type="scientific">Quercus lobata</name>
    <name type="common">Valley oak</name>
    <dbReference type="NCBI Taxonomy" id="97700"/>
    <lineage>
        <taxon>Eukaryota</taxon>
        <taxon>Viridiplantae</taxon>
        <taxon>Streptophyta</taxon>
        <taxon>Embryophyta</taxon>
        <taxon>Tracheophyta</taxon>
        <taxon>Spermatophyta</taxon>
        <taxon>Magnoliopsida</taxon>
        <taxon>eudicotyledons</taxon>
        <taxon>Gunneridae</taxon>
        <taxon>Pentapetalae</taxon>
        <taxon>rosids</taxon>
        <taxon>fabids</taxon>
        <taxon>Fagales</taxon>
        <taxon>Fagaceae</taxon>
        <taxon>Quercus</taxon>
    </lineage>
</organism>
<dbReference type="OrthoDB" id="1683831at2759"/>
<dbReference type="SMART" id="SM00185">
    <property type="entry name" value="ARM"/>
    <property type="match status" value="8"/>
</dbReference>
<accession>A0A7N2LDC2</accession>
<dbReference type="PANTHER" id="PTHR45958:SF12">
    <property type="entry name" value="OS01G0948500 PROTEIN"/>
    <property type="match status" value="1"/>
</dbReference>
<dbReference type="PANTHER" id="PTHR45958">
    <property type="entry name" value="RING-TYPE E3 UBIQUITIN TRANSFERASE"/>
    <property type="match status" value="1"/>
</dbReference>
<gene>
    <name evidence="3" type="primary">LOC115986826</name>
</gene>
<sequence>MGTIDTRSFLELMTELIAMVDEIVSLAKDSDTEREVFTEFALLVERFSPSLNELKDNEKFMDRSTIRKAVESLEEQLNRSKVLVQSPNSDTFIKHVEEVTHDLGRSLGLLLLASLEVSTDLKEKIGDLHKELMSTRFSLDSSPSSSWVSEFVSELKVVNEIEEESISLEPLDIGDVVLQLKYGNDEEFKYALLGLNELIGSEKVSNEWIDEEGIIPILFNRLGSGKPENRLTIIQILRRLALENADNKEKMVDVEYLSTLVKSLTRDVEERREAVGLLVNFSDLPAVRRRMGRIQGCIVMLVAMLNGDDSVASRDAGKLLNAFSSNTQNALHMAEAGYFKPLVQYLKEGSDMSKVLMATALSRMELTDKWRAALGEDGAIEPLVKMFNAGKLESKLSALSALQNLSRLTENIQRLISSGIVAPLLQLLFSVTSVLMTLREPASAILARVAESESILVNQDVAHQMLSLLNLSSPVIQCHLLQALNSIAAHSSASKVRRKMKENGAIQLLLPFLMENNTKIRSLSLNLIYTLSKYLPEELTEQLGETHISTIVSIISSSTSESEKAAAVGILSNLPISYKKATDILKKANFLPILISIISSSNAPSTPTTCWLEESIAGVLIRFTNPSDKKLQLLSAEHGVIPLLLKLLSSGSPVAKCRAATSLAQLSQNTLSLRKPRKSRWLCVPASADAYCDVHDGFCFVNSTLCLVKAGAIPPLVQILEGKDREADEAVLGSLATLLQDEIWENGSNYIAKISGVQAIIKFLESGNVKAQEKALWILERILRVDEYRVKYGESAQVVLIDLAQNGDPKLKPTVAKLLAQLEVLQDQSSYF</sequence>
<evidence type="ECO:0000256" key="2">
    <source>
        <dbReference type="PROSITE-ProRule" id="PRU00259"/>
    </source>
</evidence>
<protein>
    <submittedName>
        <fullName evidence="3">Uncharacterized protein</fullName>
    </submittedName>
</protein>
<name>A0A7N2LDC2_QUELO</name>
<keyword evidence="1" id="KW-0677">Repeat</keyword>
<evidence type="ECO:0000256" key="1">
    <source>
        <dbReference type="ARBA" id="ARBA00022737"/>
    </source>
</evidence>
<dbReference type="Gene3D" id="1.25.10.10">
    <property type="entry name" value="Leucine-rich Repeat Variant"/>
    <property type="match status" value="3"/>
</dbReference>
<feature type="repeat" description="ARM" evidence="2">
    <location>
        <begin position="378"/>
        <end position="420"/>
    </location>
</feature>
<dbReference type="InterPro" id="IPR016024">
    <property type="entry name" value="ARM-type_fold"/>
</dbReference>
<evidence type="ECO:0000313" key="4">
    <source>
        <dbReference type="Proteomes" id="UP000594261"/>
    </source>
</evidence>
<dbReference type="InterPro" id="IPR000225">
    <property type="entry name" value="Armadillo"/>
</dbReference>
<dbReference type="InParanoid" id="A0A7N2LDC2"/>
<dbReference type="OMA" id="EQFRETH"/>
<dbReference type="EnsemblPlants" id="QL04p014065:mrna">
    <property type="protein sequence ID" value="QL04p014065:mrna"/>
    <property type="gene ID" value="QL04p014065"/>
</dbReference>
<dbReference type="EMBL" id="LRBV02000004">
    <property type="status" value="NOT_ANNOTATED_CDS"/>
    <property type="molecule type" value="Genomic_DNA"/>
</dbReference>
<dbReference type="AlphaFoldDB" id="A0A7N2LDC2"/>
<dbReference type="KEGG" id="qlo:115986826"/>
<dbReference type="Proteomes" id="UP000594261">
    <property type="component" value="Chromosome 4"/>
</dbReference>
<dbReference type="GeneID" id="115986826"/>
<evidence type="ECO:0000313" key="3">
    <source>
        <dbReference type="EnsemblPlants" id="QL04p014065:mrna"/>
    </source>
</evidence>
<proteinExistence type="predicted"/>
<dbReference type="InterPro" id="IPR052608">
    <property type="entry name" value="U-box_domain_protein"/>
</dbReference>
<keyword evidence="4" id="KW-1185">Reference proteome</keyword>
<reference evidence="3" key="2">
    <citation type="submission" date="2021-01" db="UniProtKB">
        <authorList>
            <consortium name="EnsemblPlants"/>
        </authorList>
    </citation>
    <scope>IDENTIFICATION</scope>
</reference>
<dbReference type="RefSeq" id="XP_030966020.1">
    <property type="nucleotide sequence ID" value="XM_031110160.1"/>
</dbReference>
<dbReference type="InterPro" id="IPR011989">
    <property type="entry name" value="ARM-like"/>
</dbReference>
<reference evidence="3 4" key="1">
    <citation type="journal article" date="2016" name="G3 (Bethesda)">
        <title>First Draft Assembly and Annotation of the Genome of a California Endemic Oak Quercus lobata Nee (Fagaceae).</title>
        <authorList>
            <person name="Sork V.L."/>
            <person name="Fitz-Gibbon S.T."/>
            <person name="Puiu D."/>
            <person name="Crepeau M."/>
            <person name="Gugger P.F."/>
            <person name="Sherman R."/>
            <person name="Stevens K."/>
            <person name="Langley C.H."/>
            <person name="Pellegrini M."/>
            <person name="Salzberg S.L."/>
        </authorList>
    </citation>
    <scope>NUCLEOTIDE SEQUENCE [LARGE SCALE GENOMIC DNA]</scope>
    <source>
        <strain evidence="3 4">cv. SW786</strain>
    </source>
</reference>